<protein>
    <submittedName>
        <fullName evidence="2">Uncharacterized protein</fullName>
    </submittedName>
</protein>
<gene>
    <name evidence="2" type="ORF">METZ01_LOCUS282624</name>
</gene>
<proteinExistence type="predicted"/>
<keyword evidence="1" id="KW-0472">Membrane</keyword>
<feature type="transmembrane region" description="Helical" evidence="1">
    <location>
        <begin position="12"/>
        <end position="30"/>
    </location>
</feature>
<keyword evidence="1" id="KW-0812">Transmembrane</keyword>
<accession>A0A382KZ80</accession>
<keyword evidence="1" id="KW-1133">Transmembrane helix</keyword>
<reference evidence="2" key="1">
    <citation type="submission" date="2018-05" db="EMBL/GenBank/DDBJ databases">
        <authorList>
            <person name="Lanie J.A."/>
            <person name="Ng W.-L."/>
            <person name="Kazmierczak K.M."/>
            <person name="Andrzejewski T.M."/>
            <person name="Davidsen T.M."/>
            <person name="Wayne K.J."/>
            <person name="Tettelin H."/>
            <person name="Glass J.I."/>
            <person name="Rusch D."/>
            <person name="Podicherti R."/>
            <person name="Tsui H.-C.T."/>
            <person name="Winkler M.E."/>
        </authorList>
    </citation>
    <scope>NUCLEOTIDE SEQUENCE</scope>
</reference>
<dbReference type="AlphaFoldDB" id="A0A382KZ80"/>
<organism evidence="2">
    <name type="scientific">marine metagenome</name>
    <dbReference type="NCBI Taxonomy" id="408172"/>
    <lineage>
        <taxon>unclassified sequences</taxon>
        <taxon>metagenomes</taxon>
        <taxon>ecological metagenomes</taxon>
    </lineage>
</organism>
<evidence type="ECO:0000256" key="1">
    <source>
        <dbReference type="SAM" id="Phobius"/>
    </source>
</evidence>
<dbReference type="EMBL" id="UINC01083753">
    <property type="protein sequence ID" value="SVC29770.1"/>
    <property type="molecule type" value="Genomic_DNA"/>
</dbReference>
<sequence length="52" mass="5554">MGLEGSVRRAGCLVLIVVVVYLFFLALVASDSDFSCAVYTKLGELLDLEPGC</sequence>
<evidence type="ECO:0000313" key="2">
    <source>
        <dbReference type="EMBL" id="SVC29770.1"/>
    </source>
</evidence>
<name>A0A382KZ80_9ZZZZ</name>